<dbReference type="GO" id="GO:0016020">
    <property type="term" value="C:membrane"/>
    <property type="evidence" value="ECO:0007669"/>
    <property type="project" value="UniProtKB-SubCell"/>
</dbReference>
<comment type="caution">
    <text evidence="7">The sequence shown here is derived from an EMBL/GenBank/DDBJ whole genome shotgun (WGS) entry which is preliminary data.</text>
</comment>
<keyword evidence="5 6" id="KW-0472">Membrane</keyword>
<evidence type="ECO:0000256" key="1">
    <source>
        <dbReference type="ARBA" id="ARBA00004141"/>
    </source>
</evidence>
<dbReference type="STRING" id="157652.A0A371E3Q1"/>
<evidence type="ECO:0000313" key="8">
    <source>
        <dbReference type="Proteomes" id="UP000257109"/>
    </source>
</evidence>
<dbReference type="AlphaFoldDB" id="A0A371E3Q1"/>
<name>A0A371E3Q1_MUCPR</name>
<evidence type="ECO:0000313" key="7">
    <source>
        <dbReference type="EMBL" id="RDX60669.1"/>
    </source>
</evidence>
<keyword evidence="3 6" id="KW-0812">Transmembrane</keyword>
<evidence type="ECO:0000256" key="2">
    <source>
        <dbReference type="ARBA" id="ARBA00022448"/>
    </source>
</evidence>
<dbReference type="OrthoDB" id="264392at2759"/>
<evidence type="ECO:0000256" key="6">
    <source>
        <dbReference type="SAM" id="Phobius"/>
    </source>
</evidence>
<accession>A0A371E3Q1</accession>
<sequence length="72" mass="8099">MASSRLGIDHVIVRVVDEHTNQATLQSNSVMFYFTKNFLGFTLVVLGRAKLVTLIAFLLGVGHYNGFIKNWK</sequence>
<evidence type="ECO:0000256" key="4">
    <source>
        <dbReference type="ARBA" id="ARBA00022989"/>
    </source>
</evidence>
<keyword evidence="2" id="KW-0813">Transport</keyword>
<keyword evidence="8" id="KW-1185">Reference proteome</keyword>
<gene>
    <name evidence="7" type="ORF">CR513_61171</name>
</gene>
<evidence type="ECO:0000256" key="5">
    <source>
        <dbReference type="ARBA" id="ARBA00023136"/>
    </source>
</evidence>
<organism evidence="7 8">
    <name type="scientific">Mucuna pruriens</name>
    <name type="common">Velvet bean</name>
    <name type="synonym">Dolichos pruriens</name>
    <dbReference type="NCBI Taxonomy" id="157652"/>
    <lineage>
        <taxon>Eukaryota</taxon>
        <taxon>Viridiplantae</taxon>
        <taxon>Streptophyta</taxon>
        <taxon>Embryophyta</taxon>
        <taxon>Tracheophyta</taxon>
        <taxon>Spermatophyta</taxon>
        <taxon>Magnoliopsida</taxon>
        <taxon>eudicotyledons</taxon>
        <taxon>Gunneridae</taxon>
        <taxon>Pentapetalae</taxon>
        <taxon>rosids</taxon>
        <taxon>fabids</taxon>
        <taxon>Fabales</taxon>
        <taxon>Fabaceae</taxon>
        <taxon>Papilionoideae</taxon>
        <taxon>50 kb inversion clade</taxon>
        <taxon>NPAAA clade</taxon>
        <taxon>indigoferoid/millettioid clade</taxon>
        <taxon>Phaseoleae</taxon>
        <taxon>Mucuna</taxon>
    </lineage>
</organism>
<feature type="transmembrane region" description="Helical" evidence="6">
    <location>
        <begin position="38"/>
        <end position="62"/>
    </location>
</feature>
<keyword evidence="4 6" id="KW-1133">Transmembrane helix</keyword>
<evidence type="ECO:0000256" key="3">
    <source>
        <dbReference type="ARBA" id="ARBA00022692"/>
    </source>
</evidence>
<dbReference type="EMBL" id="QJKJ01016667">
    <property type="protein sequence ID" value="RDX60669.1"/>
    <property type="molecule type" value="Genomic_DNA"/>
</dbReference>
<comment type="subcellular location">
    <subcellularLocation>
        <location evidence="1">Membrane</location>
        <topology evidence="1">Multi-pass membrane protein</topology>
    </subcellularLocation>
</comment>
<protein>
    <submittedName>
        <fullName evidence="7">Folate-biopterin transporter 1, chloroplastic</fullName>
    </submittedName>
</protein>
<feature type="non-terminal residue" evidence="7">
    <location>
        <position position="1"/>
    </location>
</feature>
<dbReference type="Proteomes" id="UP000257109">
    <property type="component" value="Unassembled WGS sequence"/>
</dbReference>
<dbReference type="InterPro" id="IPR039309">
    <property type="entry name" value="BT1"/>
</dbReference>
<proteinExistence type="predicted"/>
<reference evidence="7" key="1">
    <citation type="submission" date="2018-05" db="EMBL/GenBank/DDBJ databases">
        <title>Draft genome of Mucuna pruriens seed.</title>
        <authorList>
            <person name="Nnadi N.E."/>
            <person name="Vos R."/>
            <person name="Hasami M.H."/>
            <person name="Devisetty U.K."/>
            <person name="Aguiy J.C."/>
        </authorList>
    </citation>
    <scope>NUCLEOTIDE SEQUENCE [LARGE SCALE GENOMIC DNA]</scope>
    <source>
        <strain evidence="7">JCA_2017</strain>
    </source>
</reference>
<dbReference type="Pfam" id="PF03092">
    <property type="entry name" value="BT1"/>
    <property type="match status" value="1"/>
</dbReference>